<protein>
    <recommendedName>
        <fullName evidence="4">PDZ domain-containing protein</fullName>
    </recommendedName>
</protein>
<dbReference type="EMBL" id="JACEEZ010022682">
    <property type="protein sequence ID" value="KAG0712162.1"/>
    <property type="molecule type" value="Genomic_DNA"/>
</dbReference>
<sequence length="182" mass="19541">MKSEAAEAIRGIPAVLGEGGRAVHGVRPVCVQVTARSHFRSRQLVTEEESQRRDEILAVNGRTLSGLSHAEAIAVFRSIRAGKVIMHVGRRTASSASGNNTAVTPPALTHHSPAPGCPGREMWPTLTSDPITQPVFRLAVPSTHHRDTLLASRRGASPCPLHDTHAGCVMKTDAPHLRSDRH</sequence>
<dbReference type="Proteomes" id="UP000770661">
    <property type="component" value="Unassembled WGS sequence"/>
</dbReference>
<evidence type="ECO:0008006" key="4">
    <source>
        <dbReference type="Google" id="ProtNLM"/>
    </source>
</evidence>
<accession>A0A8J4XQF9</accession>
<dbReference type="SUPFAM" id="SSF50156">
    <property type="entry name" value="PDZ domain-like"/>
    <property type="match status" value="1"/>
</dbReference>
<evidence type="ECO:0000256" key="1">
    <source>
        <dbReference type="SAM" id="MobiDB-lite"/>
    </source>
</evidence>
<organism evidence="2 3">
    <name type="scientific">Chionoecetes opilio</name>
    <name type="common">Atlantic snow crab</name>
    <name type="synonym">Cancer opilio</name>
    <dbReference type="NCBI Taxonomy" id="41210"/>
    <lineage>
        <taxon>Eukaryota</taxon>
        <taxon>Metazoa</taxon>
        <taxon>Ecdysozoa</taxon>
        <taxon>Arthropoda</taxon>
        <taxon>Crustacea</taxon>
        <taxon>Multicrustacea</taxon>
        <taxon>Malacostraca</taxon>
        <taxon>Eumalacostraca</taxon>
        <taxon>Eucarida</taxon>
        <taxon>Decapoda</taxon>
        <taxon>Pleocyemata</taxon>
        <taxon>Brachyura</taxon>
        <taxon>Eubrachyura</taxon>
        <taxon>Majoidea</taxon>
        <taxon>Majidae</taxon>
        <taxon>Chionoecetes</taxon>
    </lineage>
</organism>
<evidence type="ECO:0000313" key="2">
    <source>
        <dbReference type="EMBL" id="KAG0712162.1"/>
    </source>
</evidence>
<proteinExistence type="predicted"/>
<keyword evidence="3" id="KW-1185">Reference proteome</keyword>
<dbReference type="OrthoDB" id="6022711at2759"/>
<feature type="region of interest" description="Disordered" evidence="1">
    <location>
        <begin position="92"/>
        <end position="114"/>
    </location>
</feature>
<gene>
    <name evidence="2" type="ORF">GWK47_019069</name>
</gene>
<comment type="caution">
    <text evidence="2">The sequence shown here is derived from an EMBL/GenBank/DDBJ whole genome shotgun (WGS) entry which is preliminary data.</text>
</comment>
<dbReference type="InterPro" id="IPR036034">
    <property type="entry name" value="PDZ_sf"/>
</dbReference>
<dbReference type="AlphaFoldDB" id="A0A8J4XQF9"/>
<dbReference type="Gene3D" id="2.30.42.10">
    <property type="match status" value="1"/>
</dbReference>
<reference evidence="2" key="1">
    <citation type="submission" date="2020-07" db="EMBL/GenBank/DDBJ databases">
        <title>The High-quality genome of the commercially important snow crab, Chionoecetes opilio.</title>
        <authorList>
            <person name="Jeong J.-H."/>
            <person name="Ryu S."/>
        </authorList>
    </citation>
    <scope>NUCLEOTIDE SEQUENCE</scope>
    <source>
        <strain evidence="2">MADBK_172401_WGS</strain>
        <tissue evidence="2">Digestive gland</tissue>
    </source>
</reference>
<feature type="compositionally biased region" description="Polar residues" evidence="1">
    <location>
        <begin position="92"/>
        <end position="103"/>
    </location>
</feature>
<evidence type="ECO:0000313" key="3">
    <source>
        <dbReference type="Proteomes" id="UP000770661"/>
    </source>
</evidence>
<name>A0A8J4XQF9_CHIOP</name>